<protein>
    <submittedName>
        <fullName evidence="2">Uncharacterized protein</fullName>
    </submittedName>
</protein>
<dbReference type="GeneID" id="64662525"/>
<keyword evidence="3" id="KW-1185">Reference proteome</keyword>
<dbReference type="EMBL" id="JABBWK010000091">
    <property type="protein sequence ID" value="KAG1893749.1"/>
    <property type="molecule type" value="Genomic_DNA"/>
</dbReference>
<dbReference type="RefSeq" id="XP_041219325.1">
    <property type="nucleotide sequence ID" value="XM_041368227.1"/>
</dbReference>
<proteinExistence type="predicted"/>
<feature type="compositionally biased region" description="Polar residues" evidence="1">
    <location>
        <begin position="44"/>
        <end position="59"/>
    </location>
</feature>
<organism evidence="2 3">
    <name type="scientific">Suillus fuscotomentosus</name>
    <dbReference type="NCBI Taxonomy" id="1912939"/>
    <lineage>
        <taxon>Eukaryota</taxon>
        <taxon>Fungi</taxon>
        <taxon>Dikarya</taxon>
        <taxon>Basidiomycota</taxon>
        <taxon>Agaricomycotina</taxon>
        <taxon>Agaricomycetes</taxon>
        <taxon>Agaricomycetidae</taxon>
        <taxon>Boletales</taxon>
        <taxon>Suillineae</taxon>
        <taxon>Suillaceae</taxon>
        <taxon>Suillus</taxon>
    </lineage>
</organism>
<sequence length="445" mass="49703">MQGGLLVGSRTLPFCSHTRSQSPGLPRQSLNPPPPPIKRHSAPANVTSPSETQWNNTTRASSSVEALQTDFQTLEFIPSPSSPGLASESVTADTDDLHERIITALTDECQDNLDRDILVPQRFSNVSEGDYARVMNAMASKDKLIRRPAYFPEFKRLIATKLPPRTHSSFLSSIRASIRHAIDSLPIAHRWDLHFPIHTTTFLEGLGMPSLFLELQGPKGDRPLYIIDIVSSQEEEEMASTVRQMTECQDVVLVSIIDIRESTPYKLSDDSSDAVKERRDLPTFREWRSGSDNLASGSTASSHPSAVDSLTITIQTWLRDTQGKFSTDVKQGQYYACTKIGLNTTTNTEHLDSLLEQGMGAIRNSIVDHVAQHCQPTDDDFSALSQWSPPACVFDWNLAMKYICKAALRDGYDRYCQWHDAIKRSVDKITEPENQGESNKRPKRA</sequence>
<gene>
    <name evidence="2" type="ORF">F5891DRAFT_1195988</name>
</gene>
<feature type="region of interest" description="Disordered" evidence="1">
    <location>
        <begin position="1"/>
        <end position="59"/>
    </location>
</feature>
<reference evidence="2" key="1">
    <citation type="journal article" date="2020" name="New Phytol.">
        <title>Comparative genomics reveals dynamic genome evolution in host specialist ectomycorrhizal fungi.</title>
        <authorList>
            <person name="Lofgren L.A."/>
            <person name="Nguyen N.H."/>
            <person name="Vilgalys R."/>
            <person name="Ruytinx J."/>
            <person name="Liao H.L."/>
            <person name="Branco S."/>
            <person name="Kuo A."/>
            <person name="LaButti K."/>
            <person name="Lipzen A."/>
            <person name="Andreopoulos W."/>
            <person name="Pangilinan J."/>
            <person name="Riley R."/>
            <person name="Hundley H."/>
            <person name="Na H."/>
            <person name="Barry K."/>
            <person name="Grigoriev I.V."/>
            <person name="Stajich J.E."/>
            <person name="Kennedy P.G."/>
        </authorList>
    </citation>
    <scope>NUCLEOTIDE SEQUENCE</scope>
    <source>
        <strain evidence="2">FC203</strain>
    </source>
</reference>
<evidence type="ECO:0000256" key="1">
    <source>
        <dbReference type="SAM" id="MobiDB-lite"/>
    </source>
</evidence>
<accession>A0AAD4DVN8</accession>
<evidence type="ECO:0000313" key="2">
    <source>
        <dbReference type="EMBL" id="KAG1893749.1"/>
    </source>
</evidence>
<name>A0AAD4DVN8_9AGAM</name>
<dbReference type="Proteomes" id="UP001195769">
    <property type="component" value="Unassembled WGS sequence"/>
</dbReference>
<dbReference type="AlphaFoldDB" id="A0AAD4DVN8"/>
<evidence type="ECO:0000313" key="3">
    <source>
        <dbReference type="Proteomes" id="UP001195769"/>
    </source>
</evidence>
<comment type="caution">
    <text evidence="2">The sequence shown here is derived from an EMBL/GenBank/DDBJ whole genome shotgun (WGS) entry which is preliminary data.</text>
</comment>